<keyword evidence="3 6" id="KW-0812">Transmembrane</keyword>
<dbReference type="Pfam" id="PF04138">
    <property type="entry name" value="GtrA_DPMS_TM"/>
    <property type="match status" value="1"/>
</dbReference>
<dbReference type="AlphaFoldDB" id="A0A1I3H2R5"/>
<comment type="subcellular location">
    <subcellularLocation>
        <location evidence="1">Membrane</location>
        <topology evidence="1">Multi-pass membrane protein</topology>
    </subcellularLocation>
</comment>
<accession>A0A1I3H2R5</accession>
<dbReference type="GO" id="GO:0005886">
    <property type="term" value="C:plasma membrane"/>
    <property type="evidence" value="ECO:0007669"/>
    <property type="project" value="TreeGrafter"/>
</dbReference>
<evidence type="ECO:0000256" key="2">
    <source>
        <dbReference type="ARBA" id="ARBA00009399"/>
    </source>
</evidence>
<evidence type="ECO:0000256" key="6">
    <source>
        <dbReference type="SAM" id="Phobius"/>
    </source>
</evidence>
<keyword evidence="9" id="KW-1185">Reference proteome</keyword>
<evidence type="ECO:0000256" key="1">
    <source>
        <dbReference type="ARBA" id="ARBA00004141"/>
    </source>
</evidence>
<reference evidence="8 9" key="1">
    <citation type="submission" date="2016-10" db="EMBL/GenBank/DDBJ databases">
        <authorList>
            <person name="de Groot N.N."/>
        </authorList>
    </citation>
    <scope>NUCLEOTIDE SEQUENCE [LARGE SCALE GENOMIC DNA]</scope>
    <source>
        <strain evidence="8 9">LMG 23650</strain>
    </source>
</reference>
<dbReference type="Proteomes" id="UP000199548">
    <property type="component" value="Unassembled WGS sequence"/>
</dbReference>
<evidence type="ECO:0000259" key="7">
    <source>
        <dbReference type="Pfam" id="PF04138"/>
    </source>
</evidence>
<evidence type="ECO:0000256" key="4">
    <source>
        <dbReference type="ARBA" id="ARBA00022989"/>
    </source>
</evidence>
<dbReference type="InterPro" id="IPR007267">
    <property type="entry name" value="GtrA_DPMS_TM"/>
</dbReference>
<sequence>MIGSQFIRFAIAGVIGFVVDASVLYLALACGLGLFAGRAVSFIAAVWVTWRINRRHTFRERAERSAWVEWWRYLLSMLGGASVNYATYSAVVLIVHGWRLVPLIAVACGSVAGLFVNFFAAKRWAFKK</sequence>
<dbReference type="InterPro" id="IPR051401">
    <property type="entry name" value="GtrA_CellWall_Glycosyl"/>
</dbReference>
<protein>
    <submittedName>
        <fullName evidence="8">Putative flippase GtrA (Transmembrane translocase of bactoprenol-linked glucose)</fullName>
    </submittedName>
</protein>
<keyword evidence="4 6" id="KW-1133">Transmembrane helix</keyword>
<dbReference type="PANTHER" id="PTHR38459">
    <property type="entry name" value="PROPHAGE BACTOPRENOL-LINKED GLUCOSE TRANSLOCASE HOMOLOG"/>
    <property type="match status" value="1"/>
</dbReference>
<keyword evidence="5 6" id="KW-0472">Membrane</keyword>
<evidence type="ECO:0000313" key="9">
    <source>
        <dbReference type="Proteomes" id="UP000199548"/>
    </source>
</evidence>
<evidence type="ECO:0000256" key="3">
    <source>
        <dbReference type="ARBA" id="ARBA00022692"/>
    </source>
</evidence>
<dbReference type="PANTHER" id="PTHR38459:SF1">
    <property type="entry name" value="PROPHAGE BACTOPRENOL-LINKED GLUCOSE TRANSLOCASE HOMOLOG"/>
    <property type="match status" value="1"/>
</dbReference>
<comment type="similarity">
    <text evidence="2">Belongs to the GtrA family.</text>
</comment>
<dbReference type="GO" id="GO:0000271">
    <property type="term" value="P:polysaccharide biosynthetic process"/>
    <property type="evidence" value="ECO:0007669"/>
    <property type="project" value="InterPro"/>
</dbReference>
<feature type="domain" description="GtrA/DPMS transmembrane" evidence="7">
    <location>
        <begin position="8"/>
        <end position="126"/>
    </location>
</feature>
<dbReference type="RefSeq" id="WP_407670624.1">
    <property type="nucleotide sequence ID" value="NZ_CP041745.1"/>
</dbReference>
<name>A0A1I3H2R5_9BURK</name>
<organism evidence="8 9">
    <name type="scientific">Paraburkholderia megapolitana</name>
    <dbReference type="NCBI Taxonomy" id="420953"/>
    <lineage>
        <taxon>Bacteria</taxon>
        <taxon>Pseudomonadati</taxon>
        <taxon>Pseudomonadota</taxon>
        <taxon>Betaproteobacteria</taxon>
        <taxon>Burkholderiales</taxon>
        <taxon>Burkholderiaceae</taxon>
        <taxon>Paraburkholderia</taxon>
    </lineage>
</organism>
<feature type="transmembrane region" description="Helical" evidence="6">
    <location>
        <begin position="7"/>
        <end position="28"/>
    </location>
</feature>
<gene>
    <name evidence="8" type="ORF">SAMN05192543_102810</name>
</gene>
<evidence type="ECO:0000256" key="5">
    <source>
        <dbReference type="ARBA" id="ARBA00023136"/>
    </source>
</evidence>
<proteinExistence type="inferred from homology"/>
<feature type="transmembrane region" description="Helical" evidence="6">
    <location>
        <begin position="73"/>
        <end position="94"/>
    </location>
</feature>
<feature type="transmembrane region" description="Helical" evidence="6">
    <location>
        <begin position="100"/>
        <end position="120"/>
    </location>
</feature>
<dbReference type="STRING" id="420953.SAMN05192543_102810"/>
<dbReference type="EMBL" id="FOQU01000002">
    <property type="protein sequence ID" value="SFI29852.1"/>
    <property type="molecule type" value="Genomic_DNA"/>
</dbReference>
<evidence type="ECO:0000313" key="8">
    <source>
        <dbReference type="EMBL" id="SFI29852.1"/>
    </source>
</evidence>
<feature type="transmembrane region" description="Helical" evidence="6">
    <location>
        <begin position="34"/>
        <end position="52"/>
    </location>
</feature>